<evidence type="ECO:0000256" key="2">
    <source>
        <dbReference type="ARBA" id="ARBA00022574"/>
    </source>
</evidence>
<keyword evidence="4" id="KW-0539">Nucleus</keyword>
<keyword evidence="10" id="KW-1185">Reference proteome</keyword>
<keyword evidence="5" id="KW-0175">Coiled coil</keyword>
<dbReference type="Pfam" id="PF20946">
    <property type="entry name" value="Ctf4_C"/>
    <property type="match status" value="1"/>
</dbReference>
<dbReference type="GO" id="GO:0006281">
    <property type="term" value="P:DNA repair"/>
    <property type="evidence" value="ECO:0007669"/>
    <property type="project" value="TreeGrafter"/>
</dbReference>
<dbReference type="Proteomes" id="UP000774326">
    <property type="component" value="Unassembled WGS sequence"/>
</dbReference>
<feature type="domain" description="WDHD1/CFT4 second beta-propeller" evidence="7">
    <location>
        <begin position="511"/>
        <end position="830"/>
    </location>
</feature>
<dbReference type="Gene3D" id="2.130.10.10">
    <property type="entry name" value="YVTN repeat-like/Quinoprotein amine dehydrogenase"/>
    <property type="match status" value="2"/>
</dbReference>
<gene>
    <name evidence="9" type="ORF">WICPIJ_008554</name>
</gene>
<dbReference type="EMBL" id="JAEUBG010004868">
    <property type="protein sequence ID" value="KAH3679737.1"/>
    <property type="molecule type" value="Genomic_DNA"/>
</dbReference>
<protein>
    <recommendedName>
        <fullName evidence="11">Minichromosome loss protein Mcl1 middle region domain-containing protein</fullName>
    </recommendedName>
</protein>
<name>A0A9P8PY35_WICPI</name>
<comment type="caution">
    <text evidence="9">The sequence shown here is derived from an EMBL/GenBank/DDBJ whole genome shotgun (WGS) entry which is preliminary data.</text>
</comment>
<dbReference type="GO" id="GO:0006261">
    <property type="term" value="P:DNA-templated DNA replication"/>
    <property type="evidence" value="ECO:0007669"/>
    <property type="project" value="TreeGrafter"/>
</dbReference>
<evidence type="ECO:0000256" key="5">
    <source>
        <dbReference type="SAM" id="Coils"/>
    </source>
</evidence>
<keyword evidence="2" id="KW-0853">WD repeat</keyword>
<evidence type="ECO:0000259" key="7">
    <source>
        <dbReference type="Pfam" id="PF12341"/>
    </source>
</evidence>
<dbReference type="Pfam" id="PF12341">
    <property type="entry name" value="Mcl1_mid"/>
    <property type="match status" value="1"/>
</dbReference>
<keyword evidence="3" id="KW-0677">Repeat</keyword>
<dbReference type="SUPFAM" id="SSF50978">
    <property type="entry name" value="WD40 repeat-like"/>
    <property type="match status" value="1"/>
</dbReference>
<dbReference type="InterPro" id="IPR036322">
    <property type="entry name" value="WD40_repeat_dom_sf"/>
</dbReference>
<comment type="subcellular location">
    <subcellularLocation>
        <location evidence="1">Nucleus</location>
    </subcellularLocation>
</comment>
<organism evidence="9 10">
    <name type="scientific">Wickerhamomyces pijperi</name>
    <name type="common">Yeast</name>
    <name type="synonym">Pichia pijperi</name>
    <dbReference type="NCBI Taxonomy" id="599730"/>
    <lineage>
        <taxon>Eukaryota</taxon>
        <taxon>Fungi</taxon>
        <taxon>Dikarya</taxon>
        <taxon>Ascomycota</taxon>
        <taxon>Saccharomycotina</taxon>
        <taxon>Saccharomycetes</taxon>
        <taxon>Phaffomycetales</taxon>
        <taxon>Wickerhamomycetaceae</taxon>
        <taxon>Wickerhamomyces</taxon>
    </lineage>
</organism>
<accession>A0A9P8PY35</accession>
<feature type="domain" description="WDHD1/CFT4 helical bundle" evidence="8">
    <location>
        <begin position="859"/>
        <end position="959"/>
    </location>
</feature>
<dbReference type="GO" id="GO:0003682">
    <property type="term" value="F:chromatin binding"/>
    <property type="evidence" value="ECO:0007669"/>
    <property type="project" value="TreeGrafter"/>
</dbReference>
<proteinExistence type="predicted"/>
<feature type="compositionally biased region" description="Acidic residues" evidence="6">
    <location>
        <begin position="414"/>
        <end position="425"/>
    </location>
</feature>
<dbReference type="SMART" id="SM00320">
    <property type="entry name" value="WD40"/>
    <property type="match status" value="2"/>
</dbReference>
<evidence type="ECO:0000256" key="1">
    <source>
        <dbReference type="ARBA" id="ARBA00004123"/>
    </source>
</evidence>
<evidence type="ECO:0000256" key="3">
    <source>
        <dbReference type="ARBA" id="ARBA00022737"/>
    </source>
</evidence>
<feature type="region of interest" description="Disordered" evidence="6">
    <location>
        <begin position="414"/>
        <end position="445"/>
    </location>
</feature>
<feature type="coiled-coil region" evidence="5">
    <location>
        <begin position="936"/>
        <end position="966"/>
    </location>
</feature>
<feature type="region of interest" description="Disordered" evidence="6">
    <location>
        <begin position="837"/>
        <end position="857"/>
    </location>
</feature>
<dbReference type="GO" id="GO:0000278">
    <property type="term" value="P:mitotic cell cycle"/>
    <property type="evidence" value="ECO:0007669"/>
    <property type="project" value="TreeGrafter"/>
</dbReference>
<dbReference type="InterPro" id="IPR001680">
    <property type="entry name" value="WD40_rpt"/>
</dbReference>
<evidence type="ECO:0000313" key="9">
    <source>
        <dbReference type="EMBL" id="KAH3679737.1"/>
    </source>
</evidence>
<dbReference type="GO" id="GO:0043596">
    <property type="term" value="C:nuclear replication fork"/>
    <property type="evidence" value="ECO:0007669"/>
    <property type="project" value="TreeGrafter"/>
</dbReference>
<evidence type="ECO:0008006" key="11">
    <source>
        <dbReference type="Google" id="ProtNLM"/>
    </source>
</evidence>
<sequence>MKDALKDQTNPVLTQIYSKLLPIPTDQISPAMSGKEEIRQIFTTGGKTIVKFNSLTRGSTALSSTKLIVASNRQNLVKVYDLTDDTKEPDIVDTIDDTTFVLPLANSSKFIVASVSGEVKLFSSKNTKEVITLHRSLLPVRNVVLSHDARKIVVSGDDNEVCVVDLEDPTNIVKLPVKEQVHGCGYSLKLNLLTLSLANGDVEIYDCMTAQPELIQTISGEIARLIYQDGEDNEDEEDNILTTSITWNPMNEEFAVPCSSKLIKVFSRTASGEFHQSHSFPALHQDKLVDLQYDNTGQYLASLDLQGKLIIWDTNKREAVYDKQFGSQRKLRSVSWGVGSTPELLSLACGAEEGQILMLHDVVQVSVSSGSLKNSSSSANKKVRSEMEDILAMDQANELDAAEDEEEADDINLDSELSGDENDGGEDLRGFINDGADDDADEEDGMRGYGLESDAIDQDDYAQEEGLFVGTSRKRRPATAAAAVASSTFSKRSRSSAATSNYNFSPAYEHKPYSQGCTPFGNTNKRFLTMNSIGHVHTVKHEETATSSVSVSFFDKSENRDYHFDDHENFDMASLSSDGLFLGLSNKRVVTTKTTNMDDFLDDNEEEHEQEEKEPVTEDVVSYEGLVTFRTHSNDHSAQWSKRIPLSSKEEIITTVAVSSNLCLVGTSLGYLRYFSIEGIPLHYERTLPLVASAVNETHIFTIMLQSGPSSFVYSMFTMDRECLQRELAIPISKPIKSLFFSSHGTPTLATQDNVIISLANYTAALQAHWVPILNCENAIKEMTKGRQVKGIYAWPLGLHYDEVMCLVSRNSEEYPVAPLPLPDTLKCQLEISLPSKQEEEAKEEELDQGKDSQPVHSNEEMLLKSRVFGEILNSGLTQHGELFETDQDTLQQYASSIERSVLVLYSKACAEGEINRAWALVMYLRELNTVRLALKMAERIDNRELQEKIRQLIDAKEREELEQEENIFSD</sequence>
<evidence type="ECO:0000256" key="4">
    <source>
        <dbReference type="ARBA" id="ARBA00023242"/>
    </source>
</evidence>
<reference evidence="9" key="2">
    <citation type="submission" date="2021-01" db="EMBL/GenBank/DDBJ databases">
        <authorList>
            <person name="Schikora-Tamarit M.A."/>
        </authorList>
    </citation>
    <scope>NUCLEOTIDE SEQUENCE</scope>
    <source>
        <strain evidence="9">CBS2887</strain>
    </source>
</reference>
<evidence type="ECO:0000259" key="8">
    <source>
        <dbReference type="Pfam" id="PF20946"/>
    </source>
</evidence>
<dbReference type="PANTHER" id="PTHR19932:SF10">
    <property type="entry name" value="WD REPEAT AND HMG-BOX DNA-BINDING PROTEIN 1"/>
    <property type="match status" value="1"/>
</dbReference>
<dbReference type="AlphaFoldDB" id="A0A9P8PY35"/>
<dbReference type="OrthoDB" id="427368at2759"/>
<feature type="compositionally biased region" description="Acidic residues" evidence="6">
    <location>
        <begin position="435"/>
        <end position="444"/>
    </location>
</feature>
<evidence type="ECO:0000313" key="10">
    <source>
        <dbReference type="Proteomes" id="UP000774326"/>
    </source>
</evidence>
<reference evidence="9" key="1">
    <citation type="journal article" date="2021" name="Open Biol.">
        <title>Shared evolutionary footprints suggest mitochondrial oxidative damage underlies multiple complex I losses in fungi.</title>
        <authorList>
            <person name="Schikora-Tamarit M.A."/>
            <person name="Marcet-Houben M."/>
            <person name="Nosek J."/>
            <person name="Gabaldon T."/>
        </authorList>
    </citation>
    <scope>NUCLEOTIDE SEQUENCE</scope>
    <source>
        <strain evidence="9">CBS2887</strain>
    </source>
</reference>
<dbReference type="InterPro" id="IPR015943">
    <property type="entry name" value="WD40/YVTN_repeat-like_dom_sf"/>
</dbReference>
<dbReference type="InterPro" id="IPR022100">
    <property type="entry name" value="WDHD1/CFT4_beta-prop_2nd"/>
</dbReference>
<dbReference type="PANTHER" id="PTHR19932">
    <property type="entry name" value="WD REPEAT AND HMG-BOX DNA BINDING PROTEIN"/>
    <property type="match status" value="1"/>
</dbReference>
<dbReference type="InterPro" id="IPR048591">
    <property type="entry name" value="WDHD1/CFT4_hel"/>
</dbReference>
<evidence type="ECO:0000256" key="6">
    <source>
        <dbReference type="SAM" id="MobiDB-lite"/>
    </source>
</evidence>